<protein>
    <recommendedName>
        <fullName evidence="3">Chitooligosaccharide deacetylase</fullName>
    </recommendedName>
    <alternativeName>
        <fullName evidence="4">Nodulation protein B</fullName>
    </alternativeName>
</protein>
<dbReference type="Gene3D" id="3.20.20.370">
    <property type="entry name" value="Glycoside hydrolase/deacetylase"/>
    <property type="match status" value="1"/>
</dbReference>
<comment type="function">
    <text evidence="1">Is involved in generating a small heat-stable compound (Nod), an acylated oligomer of N-acetylglucosamine, that stimulates mitosis in various plant protoplasts.</text>
</comment>
<gene>
    <name evidence="6" type="ORF">CH341_12495</name>
</gene>
<comment type="caution">
    <text evidence="6">The sequence shown here is derived from an EMBL/GenBank/DDBJ whole genome shotgun (WGS) entry which is preliminary data.</text>
</comment>
<evidence type="ECO:0000256" key="2">
    <source>
        <dbReference type="ARBA" id="ARBA00010973"/>
    </source>
</evidence>
<evidence type="ECO:0000259" key="5">
    <source>
        <dbReference type="Pfam" id="PF01522"/>
    </source>
</evidence>
<evidence type="ECO:0000313" key="7">
    <source>
        <dbReference type="Proteomes" id="UP000249130"/>
    </source>
</evidence>
<dbReference type="GO" id="GO:0016810">
    <property type="term" value="F:hydrolase activity, acting on carbon-nitrogen (but not peptide) bonds"/>
    <property type="evidence" value="ECO:0007669"/>
    <property type="project" value="InterPro"/>
</dbReference>
<dbReference type="OrthoDB" id="9787041at2"/>
<dbReference type="CDD" id="cd10979">
    <property type="entry name" value="CE4_PuuE_like"/>
    <property type="match status" value="1"/>
</dbReference>
<dbReference type="InterPro" id="IPR011330">
    <property type="entry name" value="Glyco_hydro/deAcase_b/a-brl"/>
</dbReference>
<evidence type="ECO:0000256" key="3">
    <source>
        <dbReference type="ARBA" id="ARBA00020071"/>
    </source>
</evidence>
<dbReference type="PANTHER" id="PTHR43123">
    <property type="entry name" value="POLYSACCHARIDE DEACETYLASE-RELATED"/>
    <property type="match status" value="1"/>
</dbReference>
<proteinExistence type="inferred from homology"/>
<comment type="similarity">
    <text evidence="2">Belongs to the polysaccharide deacetylase family.</text>
</comment>
<accession>A0A327L094</accession>
<dbReference type="SUPFAM" id="SSF88713">
    <property type="entry name" value="Glycoside hydrolase/deacetylase"/>
    <property type="match status" value="1"/>
</dbReference>
<dbReference type="AlphaFoldDB" id="A0A327L094"/>
<organism evidence="6 7">
    <name type="scientific">Rhodoplanes roseus</name>
    <dbReference type="NCBI Taxonomy" id="29409"/>
    <lineage>
        <taxon>Bacteria</taxon>
        <taxon>Pseudomonadati</taxon>
        <taxon>Pseudomonadota</taxon>
        <taxon>Alphaproteobacteria</taxon>
        <taxon>Hyphomicrobiales</taxon>
        <taxon>Nitrobacteraceae</taxon>
        <taxon>Rhodoplanes</taxon>
    </lineage>
</organism>
<reference evidence="6 7" key="1">
    <citation type="submission" date="2017-07" db="EMBL/GenBank/DDBJ databases">
        <title>Draft Genome Sequences of Select Purple Nonsulfur Bacteria.</title>
        <authorList>
            <person name="Lasarre B."/>
            <person name="Mckinlay J.B."/>
        </authorList>
    </citation>
    <scope>NUCLEOTIDE SEQUENCE [LARGE SCALE GENOMIC DNA]</scope>
    <source>
        <strain evidence="6 7">DSM 5909</strain>
    </source>
</reference>
<sequence>MSNPRIPYQLATDRPKLPAPNGKPLIVHVVVNIEYWPFDRPMPRKIQPGPHGLDKIPDVPNFSWVEYGMRVGHARILRALRSRSIPASATINAQVIEVYPRVAETALEAGWELIGHGVFQQPLQSAADEIEVIEATLATLRAFTGVRTRGWLGPGLSETFDTPDHLKKAGIDYLCDWVIDDLPTWMRTAHGPMVAAPYSLELNDSVLWAGWGHASDAQYVRALETLATYDTELGDNCRVLTLPLHPHLIGVAHRITWFNRLLDVLTARDDVVFMTGSQITDWYAAVEPPPPALSAPSF</sequence>
<dbReference type="GO" id="GO:0005975">
    <property type="term" value="P:carbohydrate metabolic process"/>
    <property type="evidence" value="ECO:0007669"/>
    <property type="project" value="InterPro"/>
</dbReference>
<dbReference type="InterPro" id="IPR002509">
    <property type="entry name" value="NODB_dom"/>
</dbReference>
<name>A0A327L094_9BRAD</name>
<evidence type="ECO:0000313" key="6">
    <source>
        <dbReference type="EMBL" id="RAI43807.1"/>
    </source>
</evidence>
<dbReference type="EMBL" id="NPEX01000070">
    <property type="protein sequence ID" value="RAI43807.1"/>
    <property type="molecule type" value="Genomic_DNA"/>
</dbReference>
<evidence type="ECO:0000256" key="1">
    <source>
        <dbReference type="ARBA" id="ARBA00003236"/>
    </source>
</evidence>
<evidence type="ECO:0000256" key="4">
    <source>
        <dbReference type="ARBA" id="ARBA00032976"/>
    </source>
</evidence>
<dbReference type="Proteomes" id="UP000249130">
    <property type="component" value="Unassembled WGS sequence"/>
</dbReference>
<keyword evidence="7" id="KW-1185">Reference proteome</keyword>
<feature type="domain" description="NodB homology" evidence="5">
    <location>
        <begin position="69"/>
        <end position="173"/>
    </location>
</feature>
<dbReference type="Pfam" id="PF01522">
    <property type="entry name" value="Polysacc_deac_1"/>
    <property type="match status" value="1"/>
</dbReference>
<dbReference type="PANTHER" id="PTHR43123:SF4">
    <property type="entry name" value="POLYSACCHARIDE DEACETYLASE"/>
    <property type="match status" value="1"/>
</dbReference>